<keyword evidence="5" id="KW-1133">Transmembrane helix</keyword>
<dbReference type="GO" id="GO:0016746">
    <property type="term" value="F:acyltransferase activity"/>
    <property type="evidence" value="ECO:0007669"/>
    <property type="project" value="UniProtKB-KW"/>
</dbReference>
<dbReference type="SUPFAM" id="SSF69593">
    <property type="entry name" value="Glycerol-3-phosphate (1)-acyltransferase"/>
    <property type="match status" value="1"/>
</dbReference>
<comment type="subcellular location">
    <subcellularLocation>
        <location evidence="1">Membrane</location>
    </subcellularLocation>
</comment>
<accession>A0A835WLV2</accession>
<feature type="compositionally biased region" description="Acidic residues" evidence="9">
    <location>
        <begin position="471"/>
        <end position="492"/>
    </location>
</feature>
<evidence type="ECO:0000256" key="3">
    <source>
        <dbReference type="ARBA" id="ARBA00022679"/>
    </source>
</evidence>
<comment type="caution">
    <text evidence="11">The sequence shown here is derived from an EMBL/GenBank/DDBJ whole genome shotgun (WGS) entry which is preliminary data.</text>
</comment>
<evidence type="ECO:0000256" key="4">
    <source>
        <dbReference type="ARBA" id="ARBA00022692"/>
    </source>
</evidence>
<keyword evidence="12" id="KW-1185">Reference proteome</keyword>
<evidence type="ECO:0000313" key="12">
    <source>
        <dbReference type="Proteomes" id="UP000613740"/>
    </source>
</evidence>
<evidence type="ECO:0000256" key="6">
    <source>
        <dbReference type="ARBA" id="ARBA00023098"/>
    </source>
</evidence>
<reference evidence="11" key="1">
    <citation type="journal article" date="2020" name="bioRxiv">
        <title>Comparative genomics of Chlamydomonas.</title>
        <authorList>
            <person name="Craig R.J."/>
            <person name="Hasan A.R."/>
            <person name="Ness R.W."/>
            <person name="Keightley P.D."/>
        </authorList>
    </citation>
    <scope>NUCLEOTIDE SEQUENCE</scope>
    <source>
        <strain evidence="11">CCAP 11/173</strain>
    </source>
</reference>
<dbReference type="PANTHER" id="PTHR23063:SF59">
    <property type="entry name" value="ACYLTRANSFERASE"/>
    <property type="match status" value="1"/>
</dbReference>
<comment type="similarity">
    <text evidence="2">Belongs to the 1-acyl-sn-glycerol-3-phosphate acyltransferase family.</text>
</comment>
<protein>
    <recommendedName>
        <fullName evidence="10">Phospholipid/glycerol acyltransferase domain-containing protein</fullName>
    </recommendedName>
</protein>
<dbReference type="Proteomes" id="UP000613740">
    <property type="component" value="Unassembled WGS sequence"/>
</dbReference>
<evidence type="ECO:0000256" key="1">
    <source>
        <dbReference type="ARBA" id="ARBA00004370"/>
    </source>
</evidence>
<feature type="domain" description="Phospholipid/glycerol acyltransferase" evidence="10">
    <location>
        <begin position="105"/>
        <end position="337"/>
    </location>
</feature>
<dbReference type="PANTHER" id="PTHR23063">
    <property type="entry name" value="PHOSPHOLIPID ACYLTRANSFERASE"/>
    <property type="match status" value="1"/>
</dbReference>
<dbReference type="InterPro" id="IPR002123">
    <property type="entry name" value="Plipid/glycerol_acylTrfase"/>
</dbReference>
<feature type="region of interest" description="Disordered" evidence="9">
    <location>
        <begin position="164"/>
        <end position="210"/>
    </location>
</feature>
<proteinExistence type="inferred from homology"/>
<keyword evidence="8" id="KW-0012">Acyltransferase</keyword>
<keyword evidence="7" id="KW-0472">Membrane</keyword>
<evidence type="ECO:0000256" key="9">
    <source>
        <dbReference type="SAM" id="MobiDB-lite"/>
    </source>
</evidence>
<sequence>MQLKDSPFVELGCPFTAYEAVKMLLLLPWVPLRLCLGGAALVAMAVINSAAAWGVPPDQPLPAWRRSVVLASKELVGVVLWAMGFRVRLAPGSRQQLAEALRLRAVGVFNHVSWADAFLLVWLMAPSGVSKADNARLPVIGTAIRAMQTVFIPYEKLSGRRRADGLGAAGSSSTDSLAGDSAASSGTPAGGGCSSSSGADDDATPSSSPAGLTGFVGAAAVAATGEAASRQPAASSVLQPRAAARSGAAAAAAPAAAPAGGSSSSSSKPGSAFIVQGNVTEVLLQRVRHPSYCRSGGYPMLVMAPEGTTANGRGLLRFRTGAFVLGRPVLPICIKYKFRGVNPAWTMGDARWTFLRVLCQWRNDVELELLPPLAPSEMELREPALFAARVRCAMAACLQVPLVGASHDDYLALRKLGLRGVSWDGRRLQAEPRSPLLQLLQLPLPLPPQQQQQQGHASTCQEQQGQHAQKEEEEEEEEDAGQQQQQEEEEQEGTERRRRRQGAVEEELPGPQHGLDGEEEGVVRRRPWCRQQQAPAAAGPGSAPPVARALRLEDLEMRDVMELASKLA</sequence>
<dbReference type="OrthoDB" id="272512at2759"/>
<evidence type="ECO:0000256" key="8">
    <source>
        <dbReference type="ARBA" id="ARBA00023315"/>
    </source>
</evidence>
<dbReference type="GO" id="GO:0006629">
    <property type="term" value="P:lipid metabolic process"/>
    <property type="evidence" value="ECO:0007669"/>
    <property type="project" value="UniProtKB-KW"/>
</dbReference>
<keyword evidence="3" id="KW-0808">Transferase</keyword>
<evidence type="ECO:0000256" key="7">
    <source>
        <dbReference type="ARBA" id="ARBA00023136"/>
    </source>
</evidence>
<evidence type="ECO:0000259" key="10">
    <source>
        <dbReference type="SMART" id="SM00563"/>
    </source>
</evidence>
<evidence type="ECO:0000256" key="5">
    <source>
        <dbReference type="ARBA" id="ARBA00022989"/>
    </source>
</evidence>
<evidence type="ECO:0000256" key="2">
    <source>
        <dbReference type="ARBA" id="ARBA00008655"/>
    </source>
</evidence>
<dbReference type="GO" id="GO:0016020">
    <property type="term" value="C:membrane"/>
    <property type="evidence" value="ECO:0007669"/>
    <property type="project" value="UniProtKB-SubCell"/>
</dbReference>
<gene>
    <name evidence="11" type="ORF">HYH02_005536</name>
</gene>
<dbReference type="EMBL" id="JAEHOD010000014">
    <property type="protein sequence ID" value="KAG2449386.1"/>
    <property type="molecule type" value="Genomic_DNA"/>
</dbReference>
<feature type="compositionally biased region" description="Low complexity" evidence="9">
    <location>
        <begin position="194"/>
        <end position="210"/>
    </location>
</feature>
<dbReference type="AlphaFoldDB" id="A0A835WLV2"/>
<keyword evidence="4" id="KW-0812">Transmembrane</keyword>
<feature type="region of interest" description="Disordered" evidence="9">
    <location>
        <begin position="447"/>
        <end position="545"/>
    </location>
</feature>
<evidence type="ECO:0000313" key="11">
    <source>
        <dbReference type="EMBL" id="KAG2449386.1"/>
    </source>
</evidence>
<feature type="compositionally biased region" description="Low complexity" evidence="9">
    <location>
        <begin position="534"/>
        <end position="545"/>
    </location>
</feature>
<feature type="compositionally biased region" description="Low complexity" evidence="9">
    <location>
        <begin position="165"/>
        <end position="187"/>
    </location>
</feature>
<name>A0A835WLV2_9CHLO</name>
<dbReference type="SMART" id="SM00563">
    <property type="entry name" value="PlsC"/>
    <property type="match status" value="1"/>
</dbReference>
<keyword evidence="6" id="KW-0443">Lipid metabolism</keyword>
<organism evidence="11 12">
    <name type="scientific">Chlamydomonas schloesseri</name>
    <dbReference type="NCBI Taxonomy" id="2026947"/>
    <lineage>
        <taxon>Eukaryota</taxon>
        <taxon>Viridiplantae</taxon>
        <taxon>Chlorophyta</taxon>
        <taxon>core chlorophytes</taxon>
        <taxon>Chlorophyceae</taxon>
        <taxon>CS clade</taxon>
        <taxon>Chlamydomonadales</taxon>
        <taxon>Chlamydomonadaceae</taxon>
        <taxon>Chlamydomonas</taxon>
    </lineage>
</organism>